<keyword evidence="7" id="KW-0408">Iron</keyword>
<dbReference type="OrthoDB" id="9760333at2"/>
<dbReference type="PROSITE" id="PS52016">
    <property type="entry name" value="TONB_DEPENDENT_REC_3"/>
    <property type="match status" value="1"/>
</dbReference>
<reference evidence="18 19" key="1">
    <citation type="submission" date="2018-08" db="EMBL/GenBank/DDBJ databases">
        <title>Altererythrobacter sp.Ery1 and Ery12, the genome sequencing of novel strains in genus Alterythrobacter.</title>
        <authorList>
            <person name="Cheng H."/>
            <person name="Wu Y.-H."/>
            <person name="Fang C."/>
            <person name="Xu X.-W."/>
        </authorList>
    </citation>
    <scope>NUCLEOTIDE SEQUENCE [LARGE SCALE GENOMIC DNA]</scope>
    <source>
        <strain evidence="18 19">Ery1</strain>
    </source>
</reference>
<evidence type="ECO:0000259" key="17">
    <source>
        <dbReference type="Pfam" id="PF07715"/>
    </source>
</evidence>
<dbReference type="PANTHER" id="PTHR32552">
    <property type="entry name" value="FERRICHROME IRON RECEPTOR-RELATED"/>
    <property type="match status" value="1"/>
</dbReference>
<dbReference type="Proteomes" id="UP000285092">
    <property type="component" value="Unassembled WGS sequence"/>
</dbReference>
<evidence type="ECO:0000256" key="12">
    <source>
        <dbReference type="PROSITE-ProRule" id="PRU01360"/>
    </source>
</evidence>
<evidence type="ECO:0000259" key="16">
    <source>
        <dbReference type="Pfam" id="PF00593"/>
    </source>
</evidence>
<dbReference type="GO" id="GO:0009279">
    <property type="term" value="C:cell outer membrane"/>
    <property type="evidence" value="ECO:0007669"/>
    <property type="project" value="UniProtKB-SubCell"/>
</dbReference>
<keyword evidence="10 12" id="KW-0472">Membrane</keyword>
<feature type="domain" description="TonB-dependent receptor-like beta-barrel" evidence="16">
    <location>
        <begin position="309"/>
        <end position="701"/>
    </location>
</feature>
<evidence type="ECO:0000256" key="9">
    <source>
        <dbReference type="ARBA" id="ARBA00023077"/>
    </source>
</evidence>
<dbReference type="SUPFAM" id="SSF56935">
    <property type="entry name" value="Porins"/>
    <property type="match status" value="1"/>
</dbReference>
<protein>
    <submittedName>
        <fullName evidence="18">TonB-dependent receptor</fullName>
    </submittedName>
</protein>
<evidence type="ECO:0000256" key="14">
    <source>
        <dbReference type="RuleBase" id="RU003357"/>
    </source>
</evidence>
<comment type="similarity">
    <text evidence="12 14">Belongs to the TonB-dependent receptor family.</text>
</comment>
<evidence type="ECO:0000256" key="7">
    <source>
        <dbReference type="ARBA" id="ARBA00023004"/>
    </source>
</evidence>
<feature type="short sequence motif" description="TonB C-terminal box" evidence="13">
    <location>
        <begin position="718"/>
        <end position="735"/>
    </location>
</feature>
<evidence type="ECO:0000256" key="11">
    <source>
        <dbReference type="ARBA" id="ARBA00023237"/>
    </source>
</evidence>
<dbReference type="Pfam" id="PF07715">
    <property type="entry name" value="Plug"/>
    <property type="match status" value="1"/>
</dbReference>
<dbReference type="InterPro" id="IPR010917">
    <property type="entry name" value="TonB_rcpt_CS"/>
</dbReference>
<keyword evidence="4" id="KW-0410">Iron transport</keyword>
<dbReference type="InterPro" id="IPR000531">
    <property type="entry name" value="Beta-barrel_TonB"/>
</dbReference>
<evidence type="ECO:0000256" key="8">
    <source>
        <dbReference type="ARBA" id="ARBA00023065"/>
    </source>
</evidence>
<comment type="caution">
    <text evidence="18">The sequence shown here is derived from an EMBL/GenBank/DDBJ whole genome shotgun (WGS) entry which is preliminary data.</text>
</comment>
<keyword evidence="11 12" id="KW-0998">Cell outer membrane</keyword>
<comment type="subcellular location">
    <subcellularLocation>
        <location evidence="1 12">Cell outer membrane</location>
        <topology evidence="1 12">Multi-pass membrane protein</topology>
    </subcellularLocation>
</comment>
<dbReference type="PROSITE" id="PS01156">
    <property type="entry name" value="TONB_DEPENDENT_REC_2"/>
    <property type="match status" value="1"/>
</dbReference>
<dbReference type="PANTHER" id="PTHR32552:SF81">
    <property type="entry name" value="TONB-DEPENDENT OUTER MEMBRANE RECEPTOR"/>
    <property type="match status" value="1"/>
</dbReference>
<dbReference type="InterPro" id="IPR012910">
    <property type="entry name" value="Plug_dom"/>
</dbReference>
<gene>
    <name evidence="18" type="ORF">D2V04_03640</name>
</gene>
<dbReference type="GO" id="GO:0006826">
    <property type="term" value="P:iron ion transport"/>
    <property type="evidence" value="ECO:0007669"/>
    <property type="project" value="UniProtKB-KW"/>
</dbReference>
<feature type="signal peptide" evidence="15">
    <location>
        <begin position="1"/>
        <end position="30"/>
    </location>
</feature>
<evidence type="ECO:0000256" key="15">
    <source>
        <dbReference type="SAM" id="SignalP"/>
    </source>
</evidence>
<dbReference type="CDD" id="cd01347">
    <property type="entry name" value="ligand_gated_channel"/>
    <property type="match status" value="1"/>
</dbReference>
<dbReference type="EMBL" id="QXFK01000012">
    <property type="protein sequence ID" value="RIV80030.1"/>
    <property type="molecule type" value="Genomic_DNA"/>
</dbReference>
<evidence type="ECO:0000256" key="13">
    <source>
        <dbReference type="PROSITE-ProRule" id="PRU10144"/>
    </source>
</evidence>
<evidence type="ECO:0000256" key="10">
    <source>
        <dbReference type="ARBA" id="ARBA00023136"/>
    </source>
</evidence>
<dbReference type="InterPro" id="IPR036942">
    <property type="entry name" value="Beta-barrel_TonB_sf"/>
</dbReference>
<evidence type="ECO:0000256" key="2">
    <source>
        <dbReference type="ARBA" id="ARBA00022448"/>
    </source>
</evidence>
<evidence type="ECO:0000256" key="1">
    <source>
        <dbReference type="ARBA" id="ARBA00004571"/>
    </source>
</evidence>
<proteinExistence type="inferred from homology"/>
<sequence>MPNWGGFMKVYFLTTVAALPVLLCPAAAFAQGASEDQAGEFAGATEAQAEEGNGTIIVTATRREESLQEVPVAVTAVSTEALTTSGVEQVRSLNQLVPGFNGGRNQNVMQPSIRGVGSSGTSVGDESNVAVYVDGVYQGDPYSTQIDLVEVSRVEVLRGPQGTVFGRNATGGLVNVVTPDPQFAPRAWVRGSWGRLREDSNNFDIRAYATGGLTDSIAADLAVLYRNQDGYATDLVSGGTVGDTEIASIRSKLLFQPSDDAEFVLTVAYVDTHEETAATAQPFEGNTRGAQFAGAIISDEPWEISNFAFGTPGLSEFTRLDLALKGQIDLGGVMLESTSSYMKTRVHQIADSDATNILLGETNMRVKPDTFTQELRLISDNASPLSWTAGVYYYQLEGEQPLILINRQDTATPVTPITIEPEVKNSSIAAFAEGTYELAPRLSVTLGGRFTTETRKFSQRINGNQLFSDAEEDFDKFTYRVAVQYEASPDLNLYATYGTGFKSGTFNTFSASSVAVEPETIEALEFGIKSDPFPWLRANLATFYYTYDNLQVTARAADNSFVLQNAASAEIYGGELELSAEPTRGLNLRAALAYTHATYDEFESAQVFIPQPGGGNMVASADASGNQLVRTPEFTLTLGGRYTFDAFQGEAFIGGNLFHSSEVYYDYLNIFGQDSYELLSAEIGWISPDDDLTFRVYSKNLTNEAVAQQISPGPLGAYIIYERPREIGASVELRF</sequence>
<keyword evidence="3 12" id="KW-1134">Transmembrane beta strand</keyword>
<feature type="domain" description="TonB-dependent receptor plug" evidence="17">
    <location>
        <begin position="67"/>
        <end position="172"/>
    </location>
</feature>
<keyword evidence="5 12" id="KW-0812">Transmembrane</keyword>
<dbReference type="Pfam" id="PF00593">
    <property type="entry name" value="TonB_dep_Rec_b-barrel"/>
    <property type="match status" value="1"/>
</dbReference>
<dbReference type="InterPro" id="IPR039426">
    <property type="entry name" value="TonB-dep_rcpt-like"/>
</dbReference>
<dbReference type="Gene3D" id="2.40.170.20">
    <property type="entry name" value="TonB-dependent receptor, beta-barrel domain"/>
    <property type="match status" value="1"/>
</dbReference>
<dbReference type="AlphaFoldDB" id="A0A418NKM4"/>
<evidence type="ECO:0000313" key="18">
    <source>
        <dbReference type="EMBL" id="RIV80030.1"/>
    </source>
</evidence>
<feature type="chain" id="PRO_5019326022" evidence="15">
    <location>
        <begin position="31"/>
        <end position="735"/>
    </location>
</feature>
<evidence type="ECO:0000256" key="6">
    <source>
        <dbReference type="ARBA" id="ARBA00022729"/>
    </source>
</evidence>
<keyword evidence="6 15" id="KW-0732">Signal</keyword>
<keyword evidence="18" id="KW-0675">Receptor</keyword>
<keyword evidence="8" id="KW-0406">Ion transport</keyword>
<evidence type="ECO:0000313" key="19">
    <source>
        <dbReference type="Proteomes" id="UP000285092"/>
    </source>
</evidence>
<accession>A0A418NKM4</accession>
<evidence type="ECO:0000256" key="3">
    <source>
        <dbReference type="ARBA" id="ARBA00022452"/>
    </source>
</evidence>
<keyword evidence="2 12" id="KW-0813">Transport</keyword>
<keyword evidence="19" id="KW-1185">Reference proteome</keyword>
<name>A0A418NKM4_9SPHN</name>
<keyword evidence="9 14" id="KW-0798">TonB box</keyword>
<evidence type="ECO:0000256" key="4">
    <source>
        <dbReference type="ARBA" id="ARBA00022496"/>
    </source>
</evidence>
<organism evidence="18 19">
    <name type="scientific">Pelagerythrobacter aerophilus</name>
    <dbReference type="NCBI Taxonomy" id="2306995"/>
    <lineage>
        <taxon>Bacteria</taxon>
        <taxon>Pseudomonadati</taxon>
        <taxon>Pseudomonadota</taxon>
        <taxon>Alphaproteobacteria</taxon>
        <taxon>Sphingomonadales</taxon>
        <taxon>Erythrobacteraceae</taxon>
        <taxon>Pelagerythrobacter</taxon>
    </lineage>
</organism>
<evidence type="ECO:0000256" key="5">
    <source>
        <dbReference type="ARBA" id="ARBA00022692"/>
    </source>
</evidence>